<evidence type="ECO:0000256" key="5">
    <source>
        <dbReference type="ARBA" id="ARBA00023136"/>
    </source>
</evidence>
<dbReference type="Gene3D" id="3.30.300.210">
    <property type="entry name" value="Nutrient germinant receptor protein C, domain 3"/>
    <property type="match status" value="1"/>
</dbReference>
<evidence type="ECO:0000256" key="3">
    <source>
        <dbReference type="ARBA" id="ARBA00022544"/>
    </source>
</evidence>
<dbReference type="PANTHER" id="PTHR35789">
    <property type="entry name" value="SPORE GERMINATION PROTEIN B3"/>
    <property type="match status" value="1"/>
</dbReference>
<name>A0A7X2J078_9BACI</name>
<dbReference type="InterPro" id="IPR046953">
    <property type="entry name" value="Spore_GerAC-like_C"/>
</dbReference>
<organism evidence="10 11">
    <name type="scientific">Metabacillus lacus</name>
    <dbReference type="NCBI Taxonomy" id="1983721"/>
    <lineage>
        <taxon>Bacteria</taxon>
        <taxon>Bacillati</taxon>
        <taxon>Bacillota</taxon>
        <taxon>Bacilli</taxon>
        <taxon>Bacillales</taxon>
        <taxon>Bacillaceae</taxon>
        <taxon>Metabacillus</taxon>
    </lineage>
</organism>
<comment type="caution">
    <text evidence="10">The sequence shown here is derived from an EMBL/GenBank/DDBJ whole genome shotgun (WGS) entry which is preliminary data.</text>
</comment>
<evidence type="ECO:0000313" key="11">
    <source>
        <dbReference type="Proteomes" id="UP000448867"/>
    </source>
</evidence>
<dbReference type="GO" id="GO:0016020">
    <property type="term" value="C:membrane"/>
    <property type="evidence" value="ECO:0007669"/>
    <property type="project" value="UniProtKB-SubCell"/>
</dbReference>
<evidence type="ECO:0000256" key="2">
    <source>
        <dbReference type="ARBA" id="ARBA00007886"/>
    </source>
</evidence>
<evidence type="ECO:0000256" key="4">
    <source>
        <dbReference type="ARBA" id="ARBA00022729"/>
    </source>
</evidence>
<dbReference type="GO" id="GO:0009847">
    <property type="term" value="P:spore germination"/>
    <property type="evidence" value="ECO:0007669"/>
    <property type="project" value="InterPro"/>
</dbReference>
<gene>
    <name evidence="10" type="ORF">GJU40_12110</name>
</gene>
<evidence type="ECO:0000256" key="6">
    <source>
        <dbReference type="ARBA" id="ARBA00023139"/>
    </source>
</evidence>
<feature type="domain" description="Spore germination protein N-terminal" evidence="9">
    <location>
        <begin position="23"/>
        <end position="194"/>
    </location>
</feature>
<dbReference type="PROSITE" id="PS51257">
    <property type="entry name" value="PROKAR_LIPOPROTEIN"/>
    <property type="match status" value="1"/>
</dbReference>
<evidence type="ECO:0000259" key="9">
    <source>
        <dbReference type="Pfam" id="PF25198"/>
    </source>
</evidence>
<keyword evidence="5" id="KW-0472">Membrane</keyword>
<sequence length="401" mass="45022">MNLLKSAAAICLVFMLSGCWDLIEINKLSIVTGIAIEKGENAKYKLTVETVNESEMAPDGGEGNAPVTLYSQEGNSISALINRLNEGLMRRLIYSHTRVIVLDESVAKEGLNDILDFLDRTGEFRNDFSLLISKGNKASDIISITYPIRKVPSLKLDAQIESLYQDYGGVPEVRLTDFIHSITTEGRHPVALAVSIEGDPKAGGSVENNKQISNETRVLLDGIGLFKNDKLQGYLDIEESRNYLWTQDLKATTVSYQCNAKEDKFAAARVSSSHSSMRVTKHNGKYTLHVDNISETRLHGTQCPLDLSKQETYDQITEELEKVIGDGIKETIQKVQQDFQSDIFGFGETYYRSNYKDFQNIKHQWDEIFSEAEVDVNIKVRLRRSGVRGESFLNVTTDEEQ</sequence>
<comment type="similarity">
    <text evidence="2">Belongs to the GerABKC lipoprotein family.</text>
</comment>
<feature type="domain" description="Spore germination GerAC-like C-terminal" evidence="8">
    <location>
        <begin position="221"/>
        <end position="386"/>
    </location>
</feature>
<dbReference type="InterPro" id="IPR038501">
    <property type="entry name" value="Spore_GerAC_C_sf"/>
</dbReference>
<evidence type="ECO:0000256" key="7">
    <source>
        <dbReference type="ARBA" id="ARBA00023288"/>
    </source>
</evidence>
<keyword evidence="3" id="KW-0309">Germination</keyword>
<dbReference type="OrthoDB" id="9816067at2"/>
<keyword evidence="6" id="KW-0564">Palmitate</keyword>
<dbReference type="AlphaFoldDB" id="A0A7X2J078"/>
<proteinExistence type="inferred from homology"/>
<dbReference type="Proteomes" id="UP000448867">
    <property type="component" value="Unassembled WGS sequence"/>
</dbReference>
<evidence type="ECO:0000313" key="10">
    <source>
        <dbReference type="EMBL" id="MRX72884.1"/>
    </source>
</evidence>
<dbReference type="InterPro" id="IPR057336">
    <property type="entry name" value="GerAC_N"/>
</dbReference>
<evidence type="ECO:0000256" key="1">
    <source>
        <dbReference type="ARBA" id="ARBA00004635"/>
    </source>
</evidence>
<evidence type="ECO:0000259" key="8">
    <source>
        <dbReference type="Pfam" id="PF05504"/>
    </source>
</evidence>
<reference evidence="10 11" key="1">
    <citation type="submission" date="2019-11" db="EMBL/GenBank/DDBJ databases">
        <title>Bacillus lacus genome.</title>
        <authorList>
            <person name="Allen C.J."/>
            <person name="Newman J.D."/>
        </authorList>
    </citation>
    <scope>NUCLEOTIDE SEQUENCE [LARGE SCALE GENOMIC DNA]</scope>
    <source>
        <strain evidence="10 11">KCTC 33946</strain>
    </source>
</reference>
<keyword evidence="11" id="KW-1185">Reference proteome</keyword>
<dbReference type="InterPro" id="IPR008844">
    <property type="entry name" value="Spore_GerAC-like"/>
</dbReference>
<dbReference type="PANTHER" id="PTHR35789:SF1">
    <property type="entry name" value="SPORE GERMINATION PROTEIN B3"/>
    <property type="match status" value="1"/>
</dbReference>
<dbReference type="NCBIfam" id="TIGR02887">
    <property type="entry name" value="spore_ger_x_C"/>
    <property type="match status" value="1"/>
</dbReference>
<keyword evidence="4" id="KW-0732">Signal</keyword>
<accession>A0A7X2J078</accession>
<dbReference type="Gene3D" id="6.20.190.10">
    <property type="entry name" value="Nutrient germinant receptor protein C, domain 1"/>
    <property type="match status" value="1"/>
</dbReference>
<protein>
    <submittedName>
        <fullName evidence="10">Ger(X)C family spore germination protein</fullName>
    </submittedName>
</protein>
<dbReference type="Pfam" id="PF25198">
    <property type="entry name" value="Spore_GerAC_N"/>
    <property type="match status" value="1"/>
</dbReference>
<keyword evidence="7" id="KW-0449">Lipoprotein</keyword>
<dbReference type="RefSeq" id="WP_154308043.1">
    <property type="nucleotide sequence ID" value="NZ_WKKI01000023.1"/>
</dbReference>
<comment type="subcellular location">
    <subcellularLocation>
        <location evidence="1">Membrane</location>
        <topology evidence="1">Lipid-anchor</topology>
    </subcellularLocation>
</comment>
<dbReference type="Pfam" id="PF05504">
    <property type="entry name" value="Spore_GerAC"/>
    <property type="match status" value="1"/>
</dbReference>
<dbReference type="EMBL" id="WKKI01000023">
    <property type="protein sequence ID" value="MRX72884.1"/>
    <property type="molecule type" value="Genomic_DNA"/>
</dbReference>